<dbReference type="RefSeq" id="WP_253567890.1">
    <property type="nucleotide sequence ID" value="NZ_JAMZEK010000003.1"/>
</dbReference>
<accession>A0ABT1FDH5</accession>
<proteinExistence type="predicted"/>
<name>A0ABT1FDH5_9GAMM</name>
<gene>
    <name evidence="1" type="ORF">NC595_15295</name>
</gene>
<dbReference type="EMBL" id="JAMZEK010000003">
    <property type="protein sequence ID" value="MCP1375415.1"/>
    <property type="molecule type" value="Genomic_DNA"/>
</dbReference>
<dbReference type="Proteomes" id="UP001204615">
    <property type="component" value="Unassembled WGS sequence"/>
</dbReference>
<evidence type="ECO:0000313" key="2">
    <source>
        <dbReference type="Proteomes" id="UP001204615"/>
    </source>
</evidence>
<organism evidence="1 2">
    <name type="scientific">Dyella lutea</name>
    <dbReference type="NCBI Taxonomy" id="2950441"/>
    <lineage>
        <taxon>Bacteria</taxon>
        <taxon>Pseudomonadati</taxon>
        <taxon>Pseudomonadota</taxon>
        <taxon>Gammaproteobacteria</taxon>
        <taxon>Lysobacterales</taxon>
        <taxon>Rhodanobacteraceae</taxon>
        <taxon>Dyella</taxon>
    </lineage>
</organism>
<evidence type="ECO:0000313" key="1">
    <source>
        <dbReference type="EMBL" id="MCP1375415.1"/>
    </source>
</evidence>
<protein>
    <submittedName>
        <fullName evidence="1">Uncharacterized protein</fullName>
    </submittedName>
</protein>
<comment type="caution">
    <text evidence="1">The sequence shown here is derived from an EMBL/GenBank/DDBJ whole genome shotgun (WGS) entry which is preliminary data.</text>
</comment>
<keyword evidence="2" id="KW-1185">Reference proteome</keyword>
<sequence length="55" mass="5977">MTRVGARRLAAEHGLAHLDLDSIVWEPGRIAVQRSTEAIAASLAAFLAGHDRWVI</sequence>
<reference evidence="1 2" key="1">
    <citation type="submission" date="2022-06" db="EMBL/GenBank/DDBJ databases">
        <title>Dyella sp. Sa strain:Sa Genome sequencing.</title>
        <authorList>
            <person name="Park S."/>
        </authorList>
    </citation>
    <scope>NUCLEOTIDE SEQUENCE [LARGE SCALE GENOMIC DNA]</scope>
    <source>
        <strain evidence="1 2">Sa</strain>
    </source>
</reference>